<proteinExistence type="predicted"/>
<gene>
    <name evidence="2" type="primary">kefA_5</name>
    <name evidence="2" type="ORF">NCTC7307_04106</name>
</gene>
<evidence type="ECO:0000313" key="2">
    <source>
        <dbReference type="EMBL" id="SQI26737.1"/>
    </source>
</evidence>
<feature type="region of interest" description="Disordered" evidence="1">
    <location>
        <begin position="95"/>
        <end position="116"/>
    </location>
</feature>
<evidence type="ECO:0000256" key="1">
    <source>
        <dbReference type="SAM" id="MobiDB-lite"/>
    </source>
</evidence>
<dbReference type="EMBL" id="LS483466">
    <property type="protein sequence ID" value="SQI26737.1"/>
    <property type="molecule type" value="Genomic_DNA"/>
</dbReference>
<keyword evidence="3" id="KW-1185">Reference proteome</keyword>
<reference evidence="2 3" key="1">
    <citation type="submission" date="2018-06" db="EMBL/GenBank/DDBJ databases">
        <authorList>
            <consortium name="Pathogen Informatics"/>
            <person name="Doyle S."/>
        </authorList>
    </citation>
    <scope>NUCLEOTIDE SEQUENCE [LARGE SCALE GENOMIC DNA]</scope>
    <source>
        <strain evidence="2 3">NCTC7307</strain>
    </source>
</reference>
<dbReference type="AlphaFoldDB" id="A0A2X4TH50"/>
<dbReference type="Proteomes" id="UP000248731">
    <property type="component" value="Chromosome 1"/>
</dbReference>
<feature type="compositionally biased region" description="Basic and acidic residues" evidence="1">
    <location>
        <begin position="107"/>
        <end position="116"/>
    </location>
</feature>
<name>A0A2X4TH50_SALER</name>
<protein>
    <submittedName>
        <fullName evidence="2">Integral membrane protein AefA</fullName>
    </submittedName>
</protein>
<sequence>MTMLQLYNRLQHLVFITISFLIIMLSCQSLAFARGQTNGDLPSKADVQNQLDTLNKQKDLSAQDKLVQQDLIDTLATLEKIERVKDETVQLRQKVAQAPEKNAPGDGRVECSERCQ</sequence>
<organism evidence="2 3">
    <name type="scientific">Salmonella enterica subsp. arizonae</name>
    <dbReference type="NCBI Taxonomy" id="59203"/>
    <lineage>
        <taxon>Bacteria</taxon>
        <taxon>Pseudomonadati</taxon>
        <taxon>Pseudomonadota</taxon>
        <taxon>Gammaproteobacteria</taxon>
        <taxon>Enterobacterales</taxon>
        <taxon>Enterobacteriaceae</taxon>
        <taxon>Salmonella</taxon>
    </lineage>
</organism>
<evidence type="ECO:0000313" key="3">
    <source>
        <dbReference type="Proteomes" id="UP000248731"/>
    </source>
</evidence>
<accession>A0A2X4TH50</accession>